<gene>
    <name evidence="2" type="ORF">H8S34_01785</name>
</gene>
<keyword evidence="1" id="KW-0472">Membrane</keyword>
<evidence type="ECO:0000313" key="3">
    <source>
        <dbReference type="Proteomes" id="UP000660021"/>
    </source>
</evidence>
<sequence>MKDYCTYMDRLTLSPIAHLELMEALEHPPARPLRRRLLPLGALAALFALVCAGAWGLWLGNTAGTALLPGESTLPALAAVSPTPAPSWDPQADTLTVPPLPEGYAFTQEALALPDLTGTPCMVTCTGIPTPDTTQYVMTAEQILSVFGTEDPTDLAISYGWEGFTLTGGYILRADGTLWRAWIQGERGEDSFSLVLAPGQDPPMNEHYEGYATWTENGVEVSGYSLTPQEADGSAGYLARVFFRTSQLGVFFEGRNAPGHLDPAQTMVKGIVRRGTDPLHGFTLEPLQRQLPKSLGTAVLEESPSPVPRVHPAR</sequence>
<dbReference type="Proteomes" id="UP000660021">
    <property type="component" value="Unassembled WGS sequence"/>
</dbReference>
<keyword evidence="1" id="KW-1133">Transmembrane helix</keyword>
<dbReference type="EMBL" id="JACOPR010000001">
    <property type="protein sequence ID" value="MBC5729563.1"/>
    <property type="molecule type" value="Genomic_DNA"/>
</dbReference>
<evidence type="ECO:0008006" key="4">
    <source>
        <dbReference type="Google" id="ProtNLM"/>
    </source>
</evidence>
<accession>A0ABR7HPW9</accession>
<evidence type="ECO:0000256" key="1">
    <source>
        <dbReference type="SAM" id="Phobius"/>
    </source>
</evidence>
<name>A0ABR7HPW9_9FIRM</name>
<comment type="caution">
    <text evidence="2">The sequence shown here is derived from an EMBL/GenBank/DDBJ whole genome shotgun (WGS) entry which is preliminary data.</text>
</comment>
<proteinExistence type="predicted"/>
<feature type="transmembrane region" description="Helical" evidence="1">
    <location>
        <begin position="37"/>
        <end position="58"/>
    </location>
</feature>
<dbReference type="RefSeq" id="WP_186962876.1">
    <property type="nucleotide sequence ID" value="NZ_JACOPR010000001.1"/>
</dbReference>
<organism evidence="2 3">
    <name type="scientific">Pseudoflavonifractor hominis</name>
    <dbReference type="NCBI Taxonomy" id="2763059"/>
    <lineage>
        <taxon>Bacteria</taxon>
        <taxon>Bacillati</taxon>
        <taxon>Bacillota</taxon>
        <taxon>Clostridia</taxon>
        <taxon>Eubacteriales</taxon>
        <taxon>Oscillospiraceae</taxon>
        <taxon>Pseudoflavonifractor</taxon>
    </lineage>
</organism>
<evidence type="ECO:0000313" key="2">
    <source>
        <dbReference type="EMBL" id="MBC5729563.1"/>
    </source>
</evidence>
<keyword evidence="3" id="KW-1185">Reference proteome</keyword>
<keyword evidence="1" id="KW-0812">Transmembrane</keyword>
<reference evidence="2 3" key="1">
    <citation type="submission" date="2020-08" db="EMBL/GenBank/DDBJ databases">
        <title>Genome public.</title>
        <authorList>
            <person name="Liu C."/>
            <person name="Sun Q."/>
        </authorList>
    </citation>
    <scope>NUCLEOTIDE SEQUENCE [LARGE SCALE GENOMIC DNA]</scope>
    <source>
        <strain evidence="2 3">New-38</strain>
    </source>
</reference>
<protein>
    <recommendedName>
        <fullName evidence="4">DUF4179 domain-containing protein</fullName>
    </recommendedName>
</protein>